<keyword evidence="4" id="KW-1185">Reference proteome</keyword>
<reference evidence="2 4" key="2">
    <citation type="submission" date="2021-03" db="EMBL/GenBank/DDBJ databases">
        <title>Mucilaginibacter strains isolated from gold and copper mining confer multi heavy-metal resistance.</title>
        <authorList>
            <person name="Li Y."/>
        </authorList>
    </citation>
    <scope>NUCLEOTIDE SEQUENCE [LARGE SCALE GENOMIC DNA]</scope>
    <source>
        <strain evidence="2 4">P2-4</strain>
    </source>
</reference>
<organism evidence="1 3">
    <name type="scientific">Mucilaginibacter rubeus</name>
    <dbReference type="NCBI Taxonomy" id="2027860"/>
    <lineage>
        <taxon>Bacteria</taxon>
        <taxon>Pseudomonadati</taxon>
        <taxon>Bacteroidota</taxon>
        <taxon>Sphingobacteriia</taxon>
        <taxon>Sphingobacteriales</taxon>
        <taxon>Sphingobacteriaceae</taxon>
        <taxon>Mucilaginibacter</taxon>
    </lineage>
</organism>
<evidence type="ECO:0000313" key="1">
    <source>
        <dbReference type="EMBL" id="QEM03104.1"/>
    </source>
</evidence>
<dbReference type="Proteomes" id="UP000663940">
    <property type="component" value="Chromosome"/>
</dbReference>
<proteinExistence type="predicted"/>
<dbReference type="AlphaFoldDB" id="A0AAE6JCD2"/>
<dbReference type="RefSeq" id="WP_146750408.1">
    <property type="nucleotide sequence ID" value="NZ_CP043451.1"/>
</dbReference>
<dbReference type="NCBIfam" id="NF041200">
    <property type="entry name" value="mob_BfmA_Nterm"/>
    <property type="match status" value="1"/>
</dbReference>
<dbReference type="EMBL" id="CP043451">
    <property type="protein sequence ID" value="QEM03104.1"/>
    <property type="molecule type" value="Genomic_DNA"/>
</dbReference>
<dbReference type="EMBL" id="CP071880">
    <property type="protein sequence ID" value="QTE48144.1"/>
    <property type="molecule type" value="Genomic_DNA"/>
</dbReference>
<reference evidence="1 3" key="1">
    <citation type="submission" date="2019-08" db="EMBL/GenBank/DDBJ databases">
        <title>Comparative genome analysis confer to the adaptation heavy metal polluted environment.</title>
        <authorList>
            <person name="Li Y."/>
        </authorList>
    </citation>
    <scope>NUCLEOTIDE SEQUENCE [LARGE SCALE GENOMIC DNA]</scope>
    <source>
        <strain evidence="1 3">P2</strain>
    </source>
</reference>
<evidence type="ECO:0008006" key="5">
    <source>
        <dbReference type="Google" id="ProtNLM"/>
    </source>
</evidence>
<evidence type="ECO:0000313" key="3">
    <source>
        <dbReference type="Proteomes" id="UP000250557"/>
    </source>
</evidence>
<gene>
    <name evidence="1" type="ORF">DIU31_006055</name>
    <name evidence="2" type="ORF">J3L21_21655</name>
</gene>
<evidence type="ECO:0000313" key="2">
    <source>
        <dbReference type="EMBL" id="QTE48144.1"/>
    </source>
</evidence>
<protein>
    <recommendedName>
        <fullName evidence="5">Clindamycin resistance transfer factor BtgA</fullName>
    </recommendedName>
</protein>
<dbReference type="Proteomes" id="UP000250557">
    <property type="component" value="Chromosome"/>
</dbReference>
<accession>A0AAE6JCD2</accession>
<evidence type="ECO:0000313" key="4">
    <source>
        <dbReference type="Proteomes" id="UP000663940"/>
    </source>
</evidence>
<dbReference type="InterPro" id="IPR048012">
    <property type="entry name" value="BfmA-like_N"/>
</dbReference>
<name>A0AAE6JCD2_9SPHI</name>
<sequence>MMKEQKDINIKTIRFPVALDEKIIKLSKKFGRGKLEIFGQMLEYFTKTGKDPADINDERLKSTLVKNHDTYIRFIRAQEEKILIPIKVEIDRMVASQIKIIDSFNSQVLKANKEIISGQTNQFEATEKLLMAITEKLDTKESLKLKFLYILNYYHKASLTVSSKEKETLLQETRLHVSKL</sequence>